<keyword evidence="2" id="KW-1185">Reference proteome</keyword>
<gene>
    <name evidence="1" type="ORF">F8M41_016793</name>
</gene>
<accession>A0A8H4EMN8</accession>
<name>A0A8H4EMN8_GIGMA</name>
<dbReference type="OrthoDB" id="1470350at2759"/>
<dbReference type="Gene3D" id="1.10.630.10">
    <property type="entry name" value="Cytochrome P450"/>
    <property type="match status" value="1"/>
</dbReference>
<dbReference type="Proteomes" id="UP000439903">
    <property type="component" value="Unassembled WGS sequence"/>
</dbReference>
<organism evidence="1 2">
    <name type="scientific">Gigaspora margarita</name>
    <dbReference type="NCBI Taxonomy" id="4874"/>
    <lineage>
        <taxon>Eukaryota</taxon>
        <taxon>Fungi</taxon>
        <taxon>Fungi incertae sedis</taxon>
        <taxon>Mucoromycota</taxon>
        <taxon>Glomeromycotina</taxon>
        <taxon>Glomeromycetes</taxon>
        <taxon>Diversisporales</taxon>
        <taxon>Gigasporaceae</taxon>
        <taxon>Gigaspora</taxon>
    </lineage>
</organism>
<dbReference type="GO" id="GO:0016705">
    <property type="term" value="F:oxidoreductase activity, acting on paired donors, with incorporation or reduction of molecular oxygen"/>
    <property type="evidence" value="ECO:0007669"/>
    <property type="project" value="InterPro"/>
</dbReference>
<evidence type="ECO:0000313" key="2">
    <source>
        <dbReference type="Proteomes" id="UP000439903"/>
    </source>
</evidence>
<dbReference type="InterPro" id="IPR001128">
    <property type="entry name" value="Cyt_P450"/>
</dbReference>
<evidence type="ECO:0000313" key="1">
    <source>
        <dbReference type="EMBL" id="KAF0518623.1"/>
    </source>
</evidence>
<dbReference type="AlphaFoldDB" id="A0A8H4EMN8"/>
<dbReference type="GO" id="GO:0005506">
    <property type="term" value="F:iron ion binding"/>
    <property type="evidence" value="ECO:0007669"/>
    <property type="project" value="InterPro"/>
</dbReference>
<comment type="caution">
    <text evidence="1">The sequence shown here is derived from an EMBL/GenBank/DDBJ whole genome shotgun (WGS) entry which is preliminary data.</text>
</comment>
<dbReference type="GO" id="GO:0020037">
    <property type="term" value="F:heme binding"/>
    <property type="evidence" value="ECO:0007669"/>
    <property type="project" value="InterPro"/>
</dbReference>
<dbReference type="Pfam" id="PF00067">
    <property type="entry name" value="p450"/>
    <property type="match status" value="1"/>
</dbReference>
<proteinExistence type="predicted"/>
<sequence length="130" mass="15168">MVTSKTLCQKYGDICEFRLGGYGRILLSKADYFESLLISSRNLSVSMNSEYSPVMNTLKNFGRGIILNNNYESWKINKYFLVQSLSTPGFNEEAIKHTNELFEKLDEYWIHLKNLNYAIMIGLKWTFYHG</sequence>
<dbReference type="InterPro" id="IPR036396">
    <property type="entry name" value="Cyt_P450_sf"/>
</dbReference>
<reference evidence="1 2" key="1">
    <citation type="journal article" date="2019" name="Environ. Microbiol.">
        <title>At the nexus of three kingdoms: the genome of the mycorrhizal fungus Gigaspora margarita provides insights into plant, endobacterial and fungal interactions.</title>
        <authorList>
            <person name="Venice F."/>
            <person name="Ghignone S."/>
            <person name="Salvioli di Fossalunga A."/>
            <person name="Amselem J."/>
            <person name="Novero M."/>
            <person name="Xianan X."/>
            <person name="Sedzielewska Toro K."/>
            <person name="Morin E."/>
            <person name="Lipzen A."/>
            <person name="Grigoriev I.V."/>
            <person name="Henrissat B."/>
            <person name="Martin F.M."/>
            <person name="Bonfante P."/>
        </authorList>
    </citation>
    <scope>NUCLEOTIDE SEQUENCE [LARGE SCALE GENOMIC DNA]</scope>
    <source>
        <strain evidence="1 2">BEG34</strain>
    </source>
</reference>
<dbReference type="EMBL" id="WTPW01000371">
    <property type="protein sequence ID" value="KAF0518623.1"/>
    <property type="molecule type" value="Genomic_DNA"/>
</dbReference>
<protein>
    <submittedName>
        <fullName evidence="1">Cytochrome P450</fullName>
    </submittedName>
</protein>
<dbReference type="SUPFAM" id="SSF48264">
    <property type="entry name" value="Cytochrome P450"/>
    <property type="match status" value="1"/>
</dbReference>
<dbReference type="GO" id="GO:0004497">
    <property type="term" value="F:monooxygenase activity"/>
    <property type="evidence" value="ECO:0007669"/>
    <property type="project" value="InterPro"/>
</dbReference>